<dbReference type="PATRIC" id="fig|393305.7.peg.1828"/>
<name>A1JNK8_YERE8</name>
<dbReference type="KEGG" id="yen:YE1689A"/>
<gene>
    <name evidence="1" type="ORF">YE1689A</name>
</gene>
<evidence type="ECO:0000313" key="1">
    <source>
        <dbReference type="EMBL" id="CAL11763.1"/>
    </source>
</evidence>
<dbReference type="AlphaFoldDB" id="A1JNK8"/>
<accession>A1JNK8</accession>
<proteinExistence type="predicted"/>
<dbReference type="OrthoDB" id="6456926at2"/>
<protein>
    <submittedName>
        <fullName evidence="1">Hypothetical phage protein</fullName>
    </submittedName>
</protein>
<sequence length="93" mass="10816">MLVKVSEHTCVYRGFSIIRLKPNKITLMARYQVSQSHQSYGKFDAQAQATAYIDQLHQMRNCPPYGIIRLIPLGRRYCRCKSLPELLNSQRSK</sequence>
<dbReference type="EMBL" id="AM286415">
    <property type="protein sequence ID" value="CAL11763.1"/>
    <property type="molecule type" value="Genomic_DNA"/>
</dbReference>
<reference evidence="1 2" key="1">
    <citation type="journal article" date="2006" name="PLoS Genet.">
        <title>The complete genome sequence and comparative genome analysis of the high pathogenicity Yersinia enterocolitica strain 8081.</title>
        <authorList>
            <person name="Thomson N.R."/>
            <person name="Howard S."/>
            <person name="Wren B.W."/>
            <person name="Holden M.T.G."/>
            <person name="Crossman L."/>
            <person name="Challis G.L."/>
            <person name="Churcher C."/>
            <person name="Mungall K."/>
            <person name="Brooks K."/>
            <person name="Chillingworth T."/>
            <person name="Feltwell T."/>
            <person name="Abdellah Z."/>
            <person name="Hauser H."/>
            <person name="Jagels K."/>
            <person name="Maddison M."/>
            <person name="Moule S."/>
            <person name="Sanders M."/>
            <person name="Whitehead S."/>
            <person name="Quail M.A."/>
            <person name="Dougan G."/>
            <person name="Parkhill J."/>
            <person name="Prentice M.B."/>
        </authorList>
    </citation>
    <scope>NUCLEOTIDE SEQUENCE [LARGE SCALE GENOMIC DNA]</scope>
    <source>
        <strain evidence="2">NCTC 13174 / 8081</strain>
    </source>
</reference>
<dbReference type="Proteomes" id="UP000000642">
    <property type="component" value="Chromosome"/>
</dbReference>
<evidence type="ECO:0000313" key="2">
    <source>
        <dbReference type="Proteomes" id="UP000000642"/>
    </source>
</evidence>
<organism evidence="1 2">
    <name type="scientific">Yersinia enterocolitica serotype O:8 / biotype 1B (strain NCTC 13174 / 8081)</name>
    <dbReference type="NCBI Taxonomy" id="393305"/>
    <lineage>
        <taxon>Bacteria</taxon>
        <taxon>Pseudomonadati</taxon>
        <taxon>Pseudomonadota</taxon>
        <taxon>Gammaproteobacteria</taxon>
        <taxon>Enterobacterales</taxon>
        <taxon>Yersiniaceae</taxon>
        <taxon>Yersinia</taxon>
    </lineage>
</organism>
<dbReference type="HOGENOM" id="CLU_2398936_0_0_6"/>